<dbReference type="GeneID" id="5001338"/>
<dbReference type="RefSeq" id="XP_001417529.1">
    <property type="nucleotide sequence ID" value="XM_001417492.1"/>
</dbReference>
<dbReference type="OMA" id="SWWVTVP"/>
<dbReference type="STRING" id="436017.A4RW62"/>
<feature type="transmembrane region" description="Helical" evidence="1">
    <location>
        <begin position="157"/>
        <end position="179"/>
    </location>
</feature>
<protein>
    <submittedName>
        <fullName evidence="2">Uncharacterized protein</fullName>
    </submittedName>
</protein>
<dbReference type="PANTHER" id="PTHR37185">
    <property type="entry name" value="MEMBRANE PROTEIN"/>
    <property type="match status" value="1"/>
</dbReference>
<evidence type="ECO:0000313" key="2">
    <source>
        <dbReference type="EMBL" id="ABO95822.1"/>
    </source>
</evidence>
<dbReference type="EMBL" id="CP000584">
    <property type="protein sequence ID" value="ABO95822.1"/>
    <property type="molecule type" value="Genomic_DNA"/>
</dbReference>
<dbReference type="Gramene" id="ABO95822">
    <property type="protein sequence ID" value="ABO95822"/>
    <property type="gene ID" value="OSTLU_6446"/>
</dbReference>
<name>A4RW62_OSTLU</name>
<keyword evidence="1" id="KW-0812">Transmembrane</keyword>
<dbReference type="KEGG" id="olu:OSTLU_6446"/>
<feature type="non-terminal residue" evidence="2">
    <location>
        <position position="1"/>
    </location>
</feature>
<dbReference type="OrthoDB" id="2019412at2759"/>
<feature type="transmembrane region" description="Helical" evidence="1">
    <location>
        <begin position="93"/>
        <end position="119"/>
    </location>
</feature>
<keyword evidence="1" id="KW-0472">Membrane</keyword>
<keyword evidence="1" id="KW-1133">Transmembrane helix</keyword>
<dbReference type="Proteomes" id="UP000001568">
    <property type="component" value="Chromosome 4"/>
</dbReference>
<keyword evidence="3" id="KW-1185">Reference proteome</keyword>
<reference evidence="2 3" key="1">
    <citation type="journal article" date="2007" name="Proc. Natl. Acad. Sci. U.S.A.">
        <title>The tiny eukaryote Ostreococcus provides genomic insights into the paradox of plankton speciation.</title>
        <authorList>
            <person name="Palenik B."/>
            <person name="Grimwood J."/>
            <person name="Aerts A."/>
            <person name="Rouze P."/>
            <person name="Salamov A."/>
            <person name="Putnam N."/>
            <person name="Dupont C."/>
            <person name="Jorgensen R."/>
            <person name="Derelle E."/>
            <person name="Rombauts S."/>
            <person name="Zhou K."/>
            <person name="Otillar R."/>
            <person name="Merchant S.S."/>
            <person name="Podell S."/>
            <person name="Gaasterland T."/>
            <person name="Napoli C."/>
            <person name="Gendler K."/>
            <person name="Manuell A."/>
            <person name="Tai V."/>
            <person name="Vallon O."/>
            <person name="Piganeau G."/>
            <person name="Jancek S."/>
            <person name="Heijde M."/>
            <person name="Jabbari K."/>
            <person name="Bowler C."/>
            <person name="Lohr M."/>
            <person name="Robbens S."/>
            <person name="Werner G."/>
            <person name="Dubchak I."/>
            <person name="Pazour G.J."/>
            <person name="Ren Q."/>
            <person name="Paulsen I."/>
            <person name="Delwiche C."/>
            <person name="Schmutz J."/>
            <person name="Rokhsar D."/>
            <person name="Van de Peer Y."/>
            <person name="Moreau H."/>
            <person name="Grigoriev I.V."/>
        </authorList>
    </citation>
    <scope>NUCLEOTIDE SEQUENCE [LARGE SCALE GENOMIC DNA]</scope>
    <source>
        <strain evidence="2 3">CCE9901</strain>
    </source>
</reference>
<accession>A4RW62</accession>
<sequence length="180" mass="19699">RVLVEAAMLAAMTGLAFHISSLFRFDAYFGALFPLPVVIACARSGRAAAMRTLVVASLLLLMISGPLRALNYFFLHGVLAYVLSSLWSSGSSWWVTVPASALTRTFGILASLSISSLLYRENVMKLLVTQMYSLLDQFAANVGATFAPTIGWVWATALFFILVNSFSYTLILHMVYTIVL</sequence>
<dbReference type="eggNOG" id="ENOG502QQ38">
    <property type="taxonomic scope" value="Eukaryota"/>
</dbReference>
<proteinExistence type="predicted"/>
<dbReference type="InterPro" id="IPR018710">
    <property type="entry name" value="DUF2232"/>
</dbReference>
<dbReference type="HOGENOM" id="CLU_082531_0_0_1"/>
<organism evidence="2 3">
    <name type="scientific">Ostreococcus lucimarinus (strain CCE9901)</name>
    <dbReference type="NCBI Taxonomy" id="436017"/>
    <lineage>
        <taxon>Eukaryota</taxon>
        <taxon>Viridiplantae</taxon>
        <taxon>Chlorophyta</taxon>
        <taxon>Mamiellophyceae</taxon>
        <taxon>Mamiellales</taxon>
        <taxon>Bathycoccaceae</taxon>
        <taxon>Ostreococcus</taxon>
    </lineage>
</organism>
<dbReference type="AlphaFoldDB" id="A4RW62"/>
<dbReference type="PANTHER" id="PTHR37185:SF3">
    <property type="entry name" value="MEMBRANE PROTEIN"/>
    <property type="match status" value="1"/>
</dbReference>
<gene>
    <name evidence="2" type="ORF">OSTLU_6446</name>
</gene>
<dbReference type="Pfam" id="PF09991">
    <property type="entry name" value="DUF2232"/>
    <property type="match status" value="1"/>
</dbReference>
<feature type="non-terminal residue" evidence="2">
    <location>
        <position position="180"/>
    </location>
</feature>
<evidence type="ECO:0000313" key="3">
    <source>
        <dbReference type="Proteomes" id="UP000001568"/>
    </source>
</evidence>
<evidence type="ECO:0000256" key="1">
    <source>
        <dbReference type="SAM" id="Phobius"/>
    </source>
</evidence>